<keyword evidence="4" id="KW-0812">Transmembrane</keyword>
<reference evidence="5 6" key="1">
    <citation type="submission" date="2024-10" db="EMBL/GenBank/DDBJ databases">
        <title>The Natural Products Discovery Center: Release of the First 8490 Sequenced Strains for Exploring Actinobacteria Biosynthetic Diversity.</title>
        <authorList>
            <person name="Kalkreuter E."/>
            <person name="Kautsar S.A."/>
            <person name="Yang D."/>
            <person name="Bader C.D."/>
            <person name="Teijaro C.N."/>
            <person name="Fluegel L."/>
            <person name="Davis C.M."/>
            <person name="Simpson J.R."/>
            <person name="Lauterbach L."/>
            <person name="Steele A.D."/>
            <person name="Gui C."/>
            <person name="Meng S."/>
            <person name="Li G."/>
            <person name="Viehrig K."/>
            <person name="Ye F."/>
            <person name="Su P."/>
            <person name="Kiefer A.F."/>
            <person name="Nichols A."/>
            <person name="Cepeda A.J."/>
            <person name="Yan W."/>
            <person name="Fan B."/>
            <person name="Jiang Y."/>
            <person name="Adhikari A."/>
            <person name="Zheng C.-J."/>
            <person name="Schuster L."/>
            <person name="Cowan T.M."/>
            <person name="Smanski M.J."/>
            <person name="Chevrette M.G."/>
            <person name="De Carvalho L.P.S."/>
            <person name="Shen B."/>
        </authorList>
    </citation>
    <scope>NUCLEOTIDE SEQUENCE [LARGE SCALE GENOMIC DNA]</scope>
    <source>
        <strain evidence="5 6">NPDC049639</strain>
    </source>
</reference>
<dbReference type="Proteomes" id="UP001612915">
    <property type="component" value="Unassembled WGS sequence"/>
</dbReference>
<evidence type="ECO:0000313" key="5">
    <source>
        <dbReference type="EMBL" id="MFI7588889.1"/>
    </source>
</evidence>
<dbReference type="SUPFAM" id="SSF49452">
    <property type="entry name" value="Starch-binding domain-like"/>
    <property type="match status" value="1"/>
</dbReference>
<name>A0ABW8AR88_9ACTN</name>
<keyword evidence="4" id="KW-1133">Transmembrane helix</keyword>
<protein>
    <recommendedName>
        <fullName evidence="2">alpha-amylase</fullName>
        <ecNumber evidence="2">3.2.1.1</ecNumber>
    </recommendedName>
    <alternativeName>
        <fullName evidence="3">1,4-alpha-D-glucan glucanohydrolase</fullName>
    </alternativeName>
</protein>
<feature type="transmembrane region" description="Helical" evidence="4">
    <location>
        <begin position="21"/>
        <end position="47"/>
    </location>
</feature>
<organism evidence="5 6">
    <name type="scientific">Spongisporangium articulatum</name>
    <dbReference type="NCBI Taxonomy" id="3362603"/>
    <lineage>
        <taxon>Bacteria</taxon>
        <taxon>Bacillati</taxon>
        <taxon>Actinomycetota</taxon>
        <taxon>Actinomycetes</taxon>
        <taxon>Kineosporiales</taxon>
        <taxon>Kineosporiaceae</taxon>
        <taxon>Spongisporangium</taxon>
    </lineage>
</organism>
<dbReference type="EMBL" id="JBITLV010000006">
    <property type="protein sequence ID" value="MFI7588889.1"/>
    <property type="molecule type" value="Genomic_DNA"/>
</dbReference>
<evidence type="ECO:0000256" key="1">
    <source>
        <dbReference type="ARBA" id="ARBA00000548"/>
    </source>
</evidence>
<comment type="catalytic activity">
    <reaction evidence="1">
        <text>Endohydrolysis of (1-&gt;4)-alpha-D-glucosidic linkages in polysaccharides containing three or more (1-&gt;4)-alpha-linked D-glucose units.</text>
        <dbReference type="EC" id="3.2.1.1"/>
    </reaction>
</comment>
<gene>
    <name evidence="5" type="ORF">ACIB24_17635</name>
</gene>
<dbReference type="EC" id="3.2.1.1" evidence="2"/>
<dbReference type="Pfam" id="PF13620">
    <property type="entry name" value="CarboxypepD_reg"/>
    <property type="match status" value="1"/>
</dbReference>
<dbReference type="InterPro" id="IPR013784">
    <property type="entry name" value="Carb-bd-like_fold"/>
</dbReference>
<comment type="caution">
    <text evidence="5">The sequence shown here is derived from an EMBL/GenBank/DDBJ whole genome shotgun (WGS) entry which is preliminary data.</text>
</comment>
<keyword evidence="6" id="KW-1185">Reference proteome</keyword>
<dbReference type="InterPro" id="IPR013783">
    <property type="entry name" value="Ig-like_fold"/>
</dbReference>
<evidence type="ECO:0000256" key="2">
    <source>
        <dbReference type="ARBA" id="ARBA00012595"/>
    </source>
</evidence>
<proteinExistence type="predicted"/>
<evidence type="ECO:0000256" key="3">
    <source>
        <dbReference type="ARBA" id="ARBA00030238"/>
    </source>
</evidence>
<sequence length="437" mass="44706">MRAFLRKRRLSAGRPGTGDDGGFGIIEVVVAMVLFAIMVPATVSVMASTTGGVTDNRSRVVAASLASSQIEMARSQAASVASETTTRVVGKVTYTIAQTVTTSTASATLVTCSSATLPAVYKLVTVNVTWPSMGSVRPVRSDTVVRGTASGTGGLAVTIIDSSGNPVPNLPVQLSNGNVLTTDSNGCVIFTNLPPGTYTVVLDQAGYVGGDGSQHTTSDPVNVTKDTVSTVSMGYDQGVSLAIKYVDNSGQTLSKADDDQLPLELKTATVSGTKGSKTVSIPGSVTGLYPATYTVTSGKCTLGSKDMSSGVPTSQTLQIPTAGVQVAGITTIKGIGAVTAVYKGPATGSGDFSCTVGTTFKIGYMFSLIGDNKAYLPLGKWVIMVPWNELGVILSIPGLTDMCVTANLTSASTGYTFIDVDAQITKMLSGLFTGGSC</sequence>
<dbReference type="RefSeq" id="WP_398283055.1">
    <property type="nucleotide sequence ID" value="NZ_JBITLV010000006.1"/>
</dbReference>
<dbReference type="Gene3D" id="2.60.40.10">
    <property type="entry name" value="Immunoglobulins"/>
    <property type="match status" value="1"/>
</dbReference>
<evidence type="ECO:0000256" key="4">
    <source>
        <dbReference type="SAM" id="Phobius"/>
    </source>
</evidence>
<accession>A0ABW8AR88</accession>
<evidence type="ECO:0000313" key="6">
    <source>
        <dbReference type="Proteomes" id="UP001612915"/>
    </source>
</evidence>
<keyword evidence="4" id="KW-0472">Membrane</keyword>